<dbReference type="EMBL" id="CP060244">
    <property type="protein sequence ID" value="QNT78944.1"/>
    <property type="molecule type" value="Genomic_DNA"/>
</dbReference>
<feature type="domain" description="MOSC" evidence="2">
    <location>
        <begin position="29"/>
        <end position="166"/>
    </location>
</feature>
<dbReference type="RefSeq" id="WP_203413159.1">
    <property type="nucleotide sequence ID" value="NZ_CP060244.1"/>
</dbReference>
<dbReference type="PROSITE" id="PS51340">
    <property type="entry name" value="MOSC"/>
    <property type="match status" value="1"/>
</dbReference>
<feature type="region of interest" description="Disordered" evidence="1">
    <location>
        <begin position="24"/>
        <end position="55"/>
    </location>
</feature>
<sequence length="254" mass="28894">MTKLLSLLVGNLAPLSTDKHHVVSGIDKTPQKDPQWLGREGFTNDHQGDKVHHGGPEKAVHHYPFEHYALWRQLFGPCHRLARPSAFGENFSTIGITEQTVAVGDVFEIGEAIIEVSQPRQPCWKLNVKFDIPALALKLQTTGMTGWYYRVIQAGFVKPEDNFKCLERKTPFWSIEKINTVVLRCRTTNAELLTELAELPSLSANWKALIQKRLALKHIEDWTDRLNGKNPLHKTEQLTGIKEKTQSHPRPKKL</sequence>
<dbReference type="Pfam" id="PF03475">
    <property type="entry name" value="YiiM_3-alpha"/>
    <property type="match status" value="1"/>
</dbReference>
<organism evidence="3 4">
    <name type="scientific">Entomobacter blattae</name>
    <dbReference type="NCBI Taxonomy" id="2762277"/>
    <lineage>
        <taxon>Bacteria</taxon>
        <taxon>Pseudomonadati</taxon>
        <taxon>Pseudomonadota</taxon>
        <taxon>Alphaproteobacteria</taxon>
        <taxon>Acetobacterales</taxon>
        <taxon>Acetobacteraceae</taxon>
        <taxon>Entomobacter</taxon>
    </lineage>
</organism>
<dbReference type="Gene3D" id="2.40.33.20">
    <property type="entry name" value="PK beta-barrel domain-like"/>
    <property type="match status" value="1"/>
</dbReference>
<dbReference type="PANTHER" id="PTHR30212:SF2">
    <property type="entry name" value="PROTEIN YIIM"/>
    <property type="match status" value="1"/>
</dbReference>
<gene>
    <name evidence="3" type="ORF">JGUZn3_17260</name>
</gene>
<feature type="compositionally biased region" description="Basic and acidic residues" evidence="1">
    <location>
        <begin position="230"/>
        <end position="246"/>
    </location>
</feature>
<dbReference type="InterPro" id="IPR052353">
    <property type="entry name" value="Benzoxazolinone_Detox_Enz"/>
</dbReference>
<dbReference type="Pfam" id="PF03473">
    <property type="entry name" value="MOSC"/>
    <property type="match status" value="1"/>
</dbReference>
<feature type="compositionally biased region" description="Basic and acidic residues" evidence="1">
    <location>
        <begin position="42"/>
        <end position="55"/>
    </location>
</feature>
<accession>A0A7H1NT34</accession>
<proteinExistence type="predicted"/>
<dbReference type="PANTHER" id="PTHR30212">
    <property type="entry name" value="PROTEIN YIIM"/>
    <property type="match status" value="1"/>
</dbReference>
<dbReference type="GO" id="GO:0003824">
    <property type="term" value="F:catalytic activity"/>
    <property type="evidence" value="ECO:0007669"/>
    <property type="project" value="InterPro"/>
</dbReference>
<dbReference type="InterPro" id="IPR005302">
    <property type="entry name" value="MoCF_Sase_C"/>
</dbReference>
<dbReference type="AlphaFoldDB" id="A0A7H1NT34"/>
<dbReference type="GO" id="GO:0030151">
    <property type="term" value="F:molybdenum ion binding"/>
    <property type="evidence" value="ECO:0007669"/>
    <property type="project" value="InterPro"/>
</dbReference>
<name>A0A7H1NT34_9PROT</name>
<dbReference type="InterPro" id="IPR005163">
    <property type="entry name" value="Tri_helical_YiiM-like"/>
</dbReference>
<keyword evidence="4" id="KW-1185">Reference proteome</keyword>
<dbReference type="GO" id="GO:0030170">
    <property type="term" value="F:pyridoxal phosphate binding"/>
    <property type="evidence" value="ECO:0007669"/>
    <property type="project" value="InterPro"/>
</dbReference>
<evidence type="ECO:0000313" key="4">
    <source>
        <dbReference type="Proteomes" id="UP000516349"/>
    </source>
</evidence>
<dbReference type="KEGG" id="ebla:JGUZn3_17260"/>
<evidence type="ECO:0000313" key="3">
    <source>
        <dbReference type="EMBL" id="QNT78944.1"/>
    </source>
</evidence>
<reference evidence="3 4" key="1">
    <citation type="submission" date="2020-08" db="EMBL/GenBank/DDBJ databases">
        <title>Complete genome sequence of Entomobacter blattae G55GP.</title>
        <authorList>
            <person name="Poehlein A."/>
            <person name="Guzman J."/>
            <person name="Daniel R."/>
            <person name="Vilcinskas A."/>
        </authorList>
    </citation>
    <scope>NUCLEOTIDE SEQUENCE [LARGE SCALE GENOMIC DNA]</scope>
    <source>
        <strain evidence="3 4">G55GP</strain>
    </source>
</reference>
<evidence type="ECO:0000259" key="2">
    <source>
        <dbReference type="PROSITE" id="PS51340"/>
    </source>
</evidence>
<dbReference type="SUPFAM" id="SSF50800">
    <property type="entry name" value="PK beta-barrel domain-like"/>
    <property type="match status" value="1"/>
</dbReference>
<feature type="region of interest" description="Disordered" evidence="1">
    <location>
        <begin position="230"/>
        <end position="254"/>
    </location>
</feature>
<protein>
    <submittedName>
        <fullName evidence="3">MOSC domain protein</fullName>
    </submittedName>
</protein>
<dbReference type="Proteomes" id="UP000516349">
    <property type="component" value="Chromosome"/>
</dbReference>
<dbReference type="InterPro" id="IPR011037">
    <property type="entry name" value="Pyrv_Knase-like_insert_dom_sf"/>
</dbReference>
<evidence type="ECO:0000256" key="1">
    <source>
        <dbReference type="SAM" id="MobiDB-lite"/>
    </source>
</evidence>